<dbReference type="KEGG" id="vg:63210198"/>
<dbReference type="SUPFAM" id="SSF56300">
    <property type="entry name" value="Metallo-dependent phosphatases"/>
    <property type="match status" value="1"/>
</dbReference>
<evidence type="ECO:0000313" key="1">
    <source>
        <dbReference type="EMBL" id="ATN94057.1"/>
    </source>
</evidence>
<dbReference type="GeneID" id="63210198"/>
<evidence type="ECO:0000313" key="2">
    <source>
        <dbReference type="Proteomes" id="UP000229090"/>
    </source>
</evidence>
<dbReference type="RefSeq" id="YP_010013584.1">
    <property type="nucleotide sequence ID" value="NC_053512.1"/>
</dbReference>
<accession>A0A2D1GPW3</accession>
<keyword evidence="2" id="KW-1185">Reference proteome</keyword>
<dbReference type="Proteomes" id="UP000229090">
    <property type="component" value="Segment"/>
</dbReference>
<proteinExistence type="predicted"/>
<organism evidence="1 2">
    <name type="scientific">Mycobacterium phage Kumao</name>
    <dbReference type="NCBI Taxonomy" id="2041344"/>
    <lineage>
        <taxon>Viruses</taxon>
        <taxon>Duplodnaviria</taxon>
        <taxon>Heunggongvirae</taxon>
        <taxon>Uroviricota</taxon>
        <taxon>Caudoviricetes</taxon>
        <taxon>Vilmaviridae</taxon>
        <taxon>Kumaovirus</taxon>
        <taxon>Kumaovirus kumao</taxon>
    </lineage>
</organism>
<reference evidence="2" key="1">
    <citation type="submission" date="2017-09" db="EMBL/GenBank/DDBJ databases">
        <authorList>
            <person name="Ehlers B."/>
            <person name="Leendertz F.H."/>
        </authorList>
    </citation>
    <scope>NUCLEOTIDE SEQUENCE [LARGE SCALE GENOMIC DNA]</scope>
</reference>
<protein>
    <submittedName>
        <fullName evidence="1">Phosphoesterase</fullName>
    </submittedName>
</protein>
<sequence>MTSVSEIWFTSDLHIGHQKVAEYRAEVMEVHWSYHDDILAAIWDKTVGKDDHVWVLGDISSGSPVGQRNALEWLQRRPGHKHLVAGNHDRVHPMYRDSHRWFPRYMEAFESVQMAARRRIPLPEGHVPALLSHFPYGRDRGEIQRYPQWRLPDMGEWLIHGHTHGTERLTLGTKAVDAEGHPPTSWHHTQEIHVGLDAWEFTPVHLDQICDLILSAGRRT</sequence>
<gene>
    <name evidence="1" type="primary">95</name>
    <name evidence="1" type="ORF">SEA_KUMAO_95</name>
</gene>
<dbReference type="InterPro" id="IPR029052">
    <property type="entry name" value="Metallo-depent_PP-like"/>
</dbReference>
<dbReference type="EMBL" id="MG009575">
    <property type="protein sequence ID" value="ATN94057.1"/>
    <property type="molecule type" value="Genomic_DNA"/>
</dbReference>
<name>A0A2D1GPW3_9CAUD</name>
<dbReference type="Gene3D" id="3.60.21.10">
    <property type="match status" value="1"/>
</dbReference>